<sequence length="439" mass="50728">MVLYLDSNLSLSQGFRLMFYALTPNETMFKEIEEVPDYVDQATPYFVGLMIIELVVTWLKEGQGAYRVNDALTSISAGVLSRLPYLLGQSFELAAYIYIWENCRLFFLPWDSVWTWCLAFLGVDVAYYWLHRLSHEVNIFWSGHQVHHSSEDYNLTTALRQSVLQKYFTWFFNLPMAFFIPPSVFIVHLQFNLLYQFWIHTEIIGNLGPLELILNTPSHHRVHHGRNQYCIDKNYAGTLIIWDRIFGTFEPESEKVIYGLTHPINAFEPFWVQLHHLLYIWKTFWATPGISNKLSVVFKGPGWEPGKPRLGCPDDLPKITGKELPHDPMVPVWLQIYVVVHFIIMIGVYSHMLVNKSTLSELTLLLRIGYIILTLTCAGLIMENRRPGAAILETTRCFIFLFLQNLGYMGSLVDPLKLATEIVFSLCLAFWGLRSASIV</sequence>
<keyword evidence="4" id="KW-0256">Endoplasmic reticulum</keyword>
<evidence type="ECO:0000256" key="3">
    <source>
        <dbReference type="ARBA" id="ARBA00022692"/>
    </source>
</evidence>
<feature type="domain" description="Fatty acid hydroxylase" evidence="17">
    <location>
        <begin position="116"/>
        <end position="248"/>
    </location>
</feature>
<evidence type="ECO:0000256" key="15">
    <source>
        <dbReference type="ARBA" id="ARBA00047556"/>
    </source>
</evidence>
<dbReference type="InterPro" id="IPR051689">
    <property type="entry name" value="Sterol_desaturase/TMEM195"/>
</dbReference>
<evidence type="ECO:0000256" key="8">
    <source>
        <dbReference type="ARBA" id="ARBA00023098"/>
    </source>
</evidence>
<dbReference type="Ensembl" id="ENSCMIT00000014630.1">
    <property type="protein sequence ID" value="ENSCMIP00000014325.1"/>
    <property type="gene ID" value="ENSCMIG00000007108.1"/>
</dbReference>
<dbReference type="STRING" id="7868.ENSCMIP00000014325"/>
<reference evidence="21" key="2">
    <citation type="journal article" date="2007" name="PLoS Biol.">
        <title>Survey sequencing and comparative analysis of the elephant shark (Callorhinchus milii) genome.</title>
        <authorList>
            <person name="Venkatesh B."/>
            <person name="Kirkness E.F."/>
            <person name="Loh Y.H."/>
            <person name="Halpern A.L."/>
            <person name="Lee A.P."/>
            <person name="Johnson J."/>
            <person name="Dandona N."/>
            <person name="Viswanathan L.D."/>
            <person name="Tay A."/>
            <person name="Venter J.C."/>
            <person name="Strausberg R.L."/>
            <person name="Brenner S."/>
        </authorList>
    </citation>
    <scope>NUCLEOTIDE SEQUENCE [LARGE SCALE GENOMIC DNA]</scope>
</reference>
<evidence type="ECO:0000313" key="19">
    <source>
        <dbReference type="EMBL" id="AFK11257.1"/>
    </source>
</evidence>
<dbReference type="GO" id="GO:0008610">
    <property type="term" value="P:lipid biosynthetic process"/>
    <property type="evidence" value="ECO:0007669"/>
    <property type="project" value="InterPro"/>
</dbReference>
<keyword evidence="9 16" id="KW-0472">Membrane</keyword>
<evidence type="ECO:0000256" key="1">
    <source>
        <dbReference type="ARBA" id="ARBA00001962"/>
    </source>
</evidence>
<gene>
    <name evidence="20" type="primary">agmo</name>
</gene>
<dbReference type="Pfam" id="PF04116">
    <property type="entry name" value="FA_hydroxylase"/>
    <property type="match status" value="1"/>
</dbReference>
<keyword evidence="3 16" id="KW-0812">Transmembrane</keyword>
<dbReference type="GeneTree" id="ENSGT00440000033807"/>
<dbReference type="GO" id="GO:0005506">
    <property type="term" value="F:iron ion binding"/>
    <property type="evidence" value="ECO:0007669"/>
    <property type="project" value="InterPro"/>
</dbReference>
<comment type="function">
    <text evidence="10">Glyceryl-ether monooxygenase that cleaves the O-alkyl bond of ether lipids. Ether lipids are essential components of brain membranes.</text>
</comment>
<reference evidence="21" key="1">
    <citation type="journal article" date="2006" name="Science">
        <title>Ancient noncoding elements conserved in the human genome.</title>
        <authorList>
            <person name="Venkatesh B."/>
            <person name="Kirkness E.F."/>
            <person name="Loh Y.H."/>
            <person name="Halpern A.L."/>
            <person name="Lee A.P."/>
            <person name="Johnson J."/>
            <person name="Dandona N."/>
            <person name="Viswanathan L.D."/>
            <person name="Tay A."/>
            <person name="Venter J.C."/>
            <person name="Strausberg R.L."/>
            <person name="Brenner S."/>
        </authorList>
    </citation>
    <scope>NUCLEOTIDE SEQUENCE [LARGE SCALE GENOMIC DNA]</scope>
</reference>
<evidence type="ECO:0000256" key="6">
    <source>
        <dbReference type="ARBA" id="ARBA00023002"/>
    </source>
</evidence>
<dbReference type="GO" id="GO:0005789">
    <property type="term" value="C:endoplasmic reticulum membrane"/>
    <property type="evidence" value="ECO:0007669"/>
    <property type="project" value="UniProtKB-SubCell"/>
</dbReference>
<evidence type="ECO:0000256" key="7">
    <source>
        <dbReference type="ARBA" id="ARBA00023004"/>
    </source>
</evidence>
<dbReference type="OMA" id="FMPTGWR"/>
<dbReference type="Proteomes" id="UP000314986">
    <property type="component" value="Unassembled WGS sequence"/>
</dbReference>
<evidence type="ECO:0000313" key="20">
    <source>
        <dbReference type="Ensembl" id="ENSCMIP00000014325.1"/>
    </source>
</evidence>
<dbReference type="EC" id="1.14.16.5" evidence="12"/>
<keyword evidence="5 16" id="KW-1133">Transmembrane helix</keyword>
<accession>K4FYE4</accession>
<dbReference type="EMBL" id="JX211376">
    <property type="protein sequence ID" value="AFM89690.1"/>
    <property type="molecule type" value="mRNA"/>
</dbReference>
<reference evidence="21" key="4">
    <citation type="journal article" date="2014" name="Nature">
        <title>Elephant shark genome provides unique insights into gnathostome evolution.</title>
        <authorList>
            <consortium name="International Elephant Shark Genome Sequencing Consortium"/>
            <person name="Venkatesh B."/>
            <person name="Lee A.P."/>
            <person name="Ravi V."/>
            <person name="Maurya A.K."/>
            <person name="Lian M.M."/>
            <person name="Swann J.B."/>
            <person name="Ohta Y."/>
            <person name="Flajnik M.F."/>
            <person name="Sutoh Y."/>
            <person name="Kasahara M."/>
            <person name="Hoon S."/>
            <person name="Gangu V."/>
            <person name="Roy S.W."/>
            <person name="Irimia M."/>
            <person name="Korzh V."/>
            <person name="Kondrychyn I."/>
            <person name="Lim Z.W."/>
            <person name="Tay B.H."/>
            <person name="Tohari S."/>
            <person name="Kong K.W."/>
            <person name="Ho S."/>
            <person name="Lorente-Galdos B."/>
            <person name="Quilez J."/>
            <person name="Marques-Bonet T."/>
            <person name="Raney B.J."/>
            <person name="Ingham P.W."/>
            <person name="Tay A."/>
            <person name="Hillier L.W."/>
            <person name="Minx P."/>
            <person name="Boehm T."/>
            <person name="Wilson R.K."/>
            <person name="Brenner S."/>
            <person name="Warren W.C."/>
        </authorList>
    </citation>
    <scope>NUCLEOTIDE SEQUENCE [LARGE SCALE GENOMIC DNA]</scope>
</reference>
<feature type="transmembrane region" description="Helical" evidence="16">
    <location>
        <begin position="332"/>
        <end position="352"/>
    </location>
</feature>
<keyword evidence="8" id="KW-0443">Lipid metabolism</keyword>
<keyword evidence="6" id="KW-0560">Oxidoreductase</keyword>
<evidence type="ECO:0000259" key="17">
    <source>
        <dbReference type="Pfam" id="PF04116"/>
    </source>
</evidence>
<keyword evidence="21" id="KW-1185">Reference proteome</keyword>
<evidence type="ECO:0000256" key="12">
    <source>
        <dbReference type="ARBA" id="ARBA00039026"/>
    </source>
</evidence>
<dbReference type="PANTHER" id="PTHR21624:SF1">
    <property type="entry name" value="ALKYLGLYCEROL MONOOXYGENASE"/>
    <property type="match status" value="1"/>
</dbReference>
<comment type="subcellular location">
    <subcellularLocation>
        <location evidence="2">Endoplasmic reticulum membrane</location>
        <topology evidence="2">Multi-pass membrane protein</topology>
    </subcellularLocation>
</comment>
<comment type="catalytic activity">
    <reaction evidence="15">
        <text>1-O-(1,2-saturated-alkyl)-sn-glycerol + (6R)-L-erythro-5,6,7,8-tetrahydrobiopterin + O2 = a 1-(1-hydroxyalkyl)-sn-glycerol + (6R)-L-erythro-6,7-dihydrobiopterin + H2O</text>
        <dbReference type="Rhea" id="RHEA:36255"/>
        <dbReference type="ChEBI" id="CHEBI:15377"/>
        <dbReference type="ChEBI" id="CHEBI:15379"/>
        <dbReference type="ChEBI" id="CHEBI:43120"/>
        <dbReference type="ChEBI" id="CHEBI:59560"/>
        <dbReference type="ChEBI" id="CHEBI:73418"/>
        <dbReference type="ChEBI" id="CHEBI:83957"/>
        <dbReference type="EC" id="1.14.16.5"/>
    </reaction>
</comment>
<reference evidence="20" key="5">
    <citation type="submission" date="2025-05" db="UniProtKB">
        <authorList>
            <consortium name="Ensembl"/>
        </authorList>
    </citation>
    <scope>IDENTIFICATION</scope>
</reference>
<feature type="transmembrane region" description="Helical" evidence="16">
    <location>
        <begin position="170"/>
        <end position="191"/>
    </location>
</feature>
<proteinExistence type="evidence at transcript level"/>
<name>K4FYE4_CALMI</name>
<organism evidence="19">
    <name type="scientific">Callorhinchus milii</name>
    <name type="common">Ghost shark</name>
    <dbReference type="NCBI Taxonomy" id="7868"/>
    <lineage>
        <taxon>Eukaryota</taxon>
        <taxon>Metazoa</taxon>
        <taxon>Chordata</taxon>
        <taxon>Craniata</taxon>
        <taxon>Vertebrata</taxon>
        <taxon>Chondrichthyes</taxon>
        <taxon>Holocephali</taxon>
        <taxon>Chimaeriformes</taxon>
        <taxon>Callorhinchidae</taxon>
        <taxon>Callorhinchus</taxon>
    </lineage>
</organism>
<evidence type="ECO:0000256" key="13">
    <source>
        <dbReference type="ARBA" id="ARBA00040992"/>
    </source>
</evidence>
<evidence type="ECO:0000256" key="11">
    <source>
        <dbReference type="ARBA" id="ARBA00038190"/>
    </source>
</evidence>
<feature type="transmembrane region" description="Helical" evidence="16">
    <location>
        <begin position="364"/>
        <end position="382"/>
    </location>
</feature>
<protein>
    <recommendedName>
        <fullName evidence="13">Alkylglycerol monooxygenase</fullName>
        <ecNumber evidence="12">1.14.16.5</ecNumber>
    </recommendedName>
    <alternativeName>
        <fullName evidence="14">Transmembrane protein 195</fullName>
    </alternativeName>
</protein>
<comment type="cofactor">
    <cofactor evidence="1">
        <name>Fe cation</name>
        <dbReference type="ChEBI" id="CHEBI:24875"/>
    </cofactor>
</comment>
<comment type="similarity">
    <text evidence="11">Belongs to the sterol desaturase family. TMEM195 subfamily.</text>
</comment>
<evidence type="ECO:0000256" key="10">
    <source>
        <dbReference type="ARBA" id="ARBA00037122"/>
    </source>
</evidence>
<dbReference type="GO" id="GO:0006643">
    <property type="term" value="P:membrane lipid metabolic process"/>
    <property type="evidence" value="ECO:0007669"/>
    <property type="project" value="TreeGrafter"/>
</dbReference>
<evidence type="ECO:0000313" key="21">
    <source>
        <dbReference type="Proteomes" id="UP000314986"/>
    </source>
</evidence>
<reference evidence="19" key="3">
    <citation type="journal article" date="2012" name="PLoS ONE">
        <title>Sequencing and Analysis of Full-Length cDNAs, 5'-ESTs and 3'-ESTs from a Cartilaginous Fish, the Elephant Shark (Callorhinchus milii).</title>
        <authorList>
            <person name="Tan Y.Y."/>
            <person name="Kodzius R."/>
            <person name="Tay B.H."/>
            <person name="Tay A."/>
            <person name="Brenner S."/>
            <person name="Venkatesh B."/>
        </authorList>
    </citation>
    <scope>NUCLEOTIDE SEQUENCE</scope>
    <source>
        <tissue evidence="19">Liver</tissue>
    </source>
</reference>
<evidence type="ECO:0000256" key="4">
    <source>
        <dbReference type="ARBA" id="ARBA00022824"/>
    </source>
</evidence>
<dbReference type="Pfam" id="PF24858">
    <property type="entry name" value="AGMP_C"/>
    <property type="match status" value="1"/>
</dbReference>
<evidence type="ECO:0000256" key="5">
    <source>
        <dbReference type="ARBA" id="ARBA00022989"/>
    </source>
</evidence>
<feature type="domain" description="Alkylglycerol monooxygenase C-terminal" evidence="18">
    <location>
        <begin position="334"/>
        <end position="422"/>
    </location>
</feature>
<evidence type="ECO:0000256" key="14">
    <source>
        <dbReference type="ARBA" id="ARBA00041444"/>
    </source>
</evidence>
<evidence type="ECO:0000259" key="18">
    <source>
        <dbReference type="Pfam" id="PF24858"/>
    </source>
</evidence>
<dbReference type="EMBL" id="JX053029">
    <property type="protein sequence ID" value="AFK11257.1"/>
    <property type="molecule type" value="mRNA"/>
</dbReference>
<dbReference type="InterPro" id="IPR006694">
    <property type="entry name" value="Fatty_acid_hydroxylase"/>
</dbReference>
<dbReference type="GO" id="GO:0050479">
    <property type="term" value="F:glyceryl-ether monooxygenase activity"/>
    <property type="evidence" value="ECO:0007669"/>
    <property type="project" value="UniProtKB-EC"/>
</dbReference>
<dbReference type="AlphaFoldDB" id="K4FYE4"/>
<dbReference type="InterPro" id="IPR056853">
    <property type="entry name" value="AGMP_C"/>
</dbReference>
<dbReference type="PANTHER" id="PTHR21624">
    <property type="entry name" value="STEROL DESATURASE-RELATED PROTEIN"/>
    <property type="match status" value="1"/>
</dbReference>
<evidence type="ECO:0000256" key="2">
    <source>
        <dbReference type="ARBA" id="ARBA00004477"/>
    </source>
</evidence>
<evidence type="ECO:0000256" key="16">
    <source>
        <dbReference type="SAM" id="Phobius"/>
    </source>
</evidence>
<evidence type="ECO:0000256" key="9">
    <source>
        <dbReference type="ARBA" id="ARBA00023136"/>
    </source>
</evidence>
<keyword evidence="7" id="KW-0408">Iron</keyword>